<sequence>MPQGRHRLPSFRRPSAELLSLARLYSLIRLTPSTTPADLATRACLTASSFYVLTLPTPSVFYPQGRRALRGTRLAAGGRIVLAHACLPAPLPQAFHTRPSSRTTSSPPPTFFNPPTAAFPSSSPAPRLPLSTPAHTPAPPQATPAGPNQHLLDLSPLRLVCASASAHPLLLPDRQMV</sequence>
<evidence type="ECO:0000313" key="3">
    <source>
        <dbReference type="Proteomes" id="UP000076842"/>
    </source>
</evidence>
<keyword evidence="3" id="KW-1185">Reference proteome</keyword>
<accession>A0A165GU55</accession>
<feature type="compositionally biased region" description="Low complexity" evidence="1">
    <location>
        <begin position="113"/>
        <end position="135"/>
    </location>
</feature>
<organism evidence="2 3">
    <name type="scientific">Calocera cornea HHB12733</name>
    <dbReference type="NCBI Taxonomy" id="1353952"/>
    <lineage>
        <taxon>Eukaryota</taxon>
        <taxon>Fungi</taxon>
        <taxon>Dikarya</taxon>
        <taxon>Basidiomycota</taxon>
        <taxon>Agaricomycotina</taxon>
        <taxon>Dacrymycetes</taxon>
        <taxon>Dacrymycetales</taxon>
        <taxon>Dacrymycetaceae</taxon>
        <taxon>Calocera</taxon>
    </lineage>
</organism>
<dbReference type="InParanoid" id="A0A165GU55"/>
<gene>
    <name evidence="2" type="ORF">CALCODRAFT_240998</name>
</gene>
<feature type="region of interest" description="Disordered" evidence="1">
    <location>
        <begin position="94"/>
        <end position="150"/>
    </location>
</feature>
<name>A0A165GU55_9BASI</name>
<proteinExistence type="predicted"/>
<dbReference type="AlphaFoldDB" id="A0A165GU55"/>
<dbReference type="EMBL" id="KV423951">
    <property type="protein sequence ID" value="KZT58480.1"/>
    <property type="molecule type" value="Genomic_DNA"/>
</dbReference>
<protein>
    <submittedName>
        <fullName evidence="2">Uncharacterized protein</fullName>
    </submittedName>
</protein>
<evidence type="ECO:0000256" key="1">
    <source>
        <dbReference type="SAM" id="MobiDB-lite"/>
    </source>
</evidence>
<reference evidence="2 3" key="1">
    <citation type="journal article" date="2016" name="Mol. Biol. Evol.">
        <title>Comparative Genomics of Early-Diverging Mushroom-Forming Fungi Provides Insights into the Origins of Lignocellulose Decay Capabilities.</title>
        <authorList>
            <person name="Nagy L.G."/>
            <person name="Riley R."/>
            <person name="Tritt A."/>
            <person name="Adam C."/>
            <person name="Daum C."/>
            <person name="Floudas D."/>
            <person name="Sun H."/>
            <person name="Yadav J.S."/>
            <person name="Pangilinan J."/>
            <person name="Larsson K.H."/>
            <person name="Matsuura K."/>
            <person name="Barry K."/>
            <person name="Labutti K."/>
            <person name="Kuo R."/>
            <person name="Ohm R.A."/>
            <person name="Bhattacharya S.S."/>
            <person name="Shirouzu T."/>
            <person name="Yoshinaga Y."/>
            <person name="Martin F.M."/>
            <person name="Grigoriev I.V."/>
            <person name="Hibbett D.S."/>
        </authorList>
    </citation>
    <scope>NUCLEOTIDE SEQUENCE [LARGE SCALE GENOMIC DNA]</scope>
    <source>
        <strain evidence="2 3">HHB12733</strain>
    </source>
</reference>
<evidence type="ECO:0000313" key="2">
    <source>
        <dbReference type="EMBL" id="KZT58480.1"/>
    </source>
</evidence>
<dbReference type="Proteomes" id="UP000076842">
    <property type="component" value="Unassembled WGS sequence"/>
</dbReference>